<keyword evidence="1" id="KW-0285">Flavoprotein</keyword>
<feature type="domain" description="FAD/NAD(P)-binding" evidence="3">
    <location>
        <begin position="15"/>
        <end position="103"/>
    </location>
</feature>
<comment type="caution">
    <text evidence="4">The sequence shown here is derived from an EMBL/GenBank/DDBJ whole genome shotgun (WGS) entry which is preliminary data.</text>
</comment>
<dbReference type="PRINTS" id="PR00469">
    <property type="entry name" value="PNDRDTASEII"/>
</dbReference>
<dbReference type="Gene3D" id="3.50.50.60">
    <property type="entry name" value="FAD/NAD(P)-binding domain"/>
    <property type="match status" value="1"/>
</dbReference>
<sequence length="144" mass="15851">MIKKSKKTSKNKKPYDFLVIGGGGAGLAAGMYAARLGLKNLILGTIHGTELPIGGVISTTNIVENYPGFIKLTGPELAKKLEEHARTYDLVTIKEEKVAKIKKSGKGFLLKQIKENINPRLFCLPQEPDGESLKFQDQRNLEIK</sequence>
<evidence type="ECO:0000256" key="1">
    <source>
        <dbReference type="ARBA" id="ARBA00022630"/>
    </source>
</evidence>
<evidence type="ECO:0000259" key="3">
    <source>
        <dbReference type="Pfam" id="PF07992"/>
    </source>
</evidence>
<dbReference type="InterPro" id="IPR036188">
    <property type="entry name" value="FAD/NAD-bd_sf"/>
</dbReference>
<dbReference type="EMBL" id="LAZR01069773">
    <property type="protein sequence ID" value="KKK47050.1"/>
    <property type="molecule type" value="Genomic_DNA"/>
</dbReference>
<accession>A0A0F8WFV1</accession>
<evidence type="ECO:0000256" key="2">
    <source>
        <dbReference type="ARBA" id="ARBA00023002"/>
    </source>
</evidence>
<name>A0A0F8WFV1_9ZZZZ</name>
<evidence type="ECO:0000313" key="4">
    <source>
        <dbReference type="EMBL" id="KKK47050.1"/>
    </source>
</evidence>
<gene>
    <name evidence="4" type="ORF">LCGC14_3159080</name>
</gene>
<dbReference type="InterPro" id="IPR050097">
    <property type="entry name" value="Ferredoxin-NADP_redctase_2"/>
</dbReference>
<proteinExistence type="predicted"/>
<dbReference type="Pfam" id="PF07992">
    <property type="entry name" value="Pyr_redox_2"/>
    <property type="match status" value="1"/>
</dbReference>
<dbReference type="AlphaFoldDB" id="A0A0F8WFV1"/>
<organism evidence="4">
    <name type="scientific">marine sediment metagenome</name>
    <dbReference type="NCBI Taxonomy" id="412755"/>
    <lineage>
        <taxon>unclassified sequences</taxon>
        <taxon>metagenomes</taxon>
        <taxon>ecological metagenomes</taxon>
    </lineage>
</organism>
<dbReference type="GO" id="GO:0016491">
    <property type="term" value="F:oxidoreductase activity"/>
    <property type="evidence" value="ECO:0007669"/>
    <property type="project" value="UniProtKB-KW"/>
</dbReference>
<dbReference type="SUPFAM" id="SSF51905">
    <property type="entry name" value="FAD/NAD(P)-binding domain"/>
    <property type="match status" value="1"/>
</dbReference>
<dbReference type="PANTHER" id="PTHR48105">
    <property type="entry name" value="THIOREDOXIN REDUCTASE 1-RELATED-RELATED"/>
    <property type="match status" value="1"/>
</dbReference>
<protein>
    <recommendedName>
        <fullName evidence="3">FAD/NAD(P)-binding domain-containing protein</fullName>
    </recommendedName>
</protein>
<feature type="non-terminal residue" evidence="4">
    <location>
        <position position="144"/>
    </location>
</feature>
<reference evidence="4" key="1">
    <citation type="journal article" date="2015" name="Nature">
        <title>Complex archaea that bridge the gap between prokaryotes and eukaryotes.</title>
        <authorList>
            <person name="Spang A."/>
            <person name="Saw J.H."/>
            <person name="Jorgensen S.L."/>
            <person name="Zaremba-Niedzwiedzka K."/>
            <person name="Martijn J."/>
            <person name="Lind A.E."/>
            <person name="van Eijk R."/>
            <person name="Schleper C."/>
            <person name="Guy L."/>
            <person name="Ettema T.J."/>
        </authorList>
    </citation>
    <scope>NUCLEOTIDE SEQUENCE</scope>
</reference>
<dbReference type="InterPro" id="IPR023753">
    <property type="entry name" value="FAD/NAD-binding_dom"/>
</dbReference>
<keyword evidence="2" id="KW-0560">Oxidoreductase</keyword>